<protein>
    <submittedName>
        <fullName evidence="3">Anti-anti-sigma factor</fullName>
    </submittedName>
</protein>
<reference evidence="3 4" key="1">
    <citation type="submission" date="2017-09" db="EMBL/GenBank/DDBJ databases">
        <authorList>
            <person name="Ehlers B."/>
            <person name="Leendertz F.H."/>
        </authorList>
    </citation>
    <scope>NUCLEOTIDE SEQUENCE [LARGE SCALE GENOMIC DNA]</scope>
    <source>
        <strain evidence="3 4">DSM 46844</strain>
    </source>
</reference>
<organism evidence="3 4">
    <name type="scientific">Geodermatophilus sabuli</name>
    <dbReference type="NCBI Taxonomy" id="1564158"/>
    <lineage>
        <taxon>Bacteria</taxon>
        <taxon>Bacillati</taxon>
        <taxon>Actinomycetota</taxon>
        <taxon>Actinomycetes</taxon>
        <taxon>Geodermatophilales</taxon>
        <taxon>Geodermatophilaceae</taxon>
        <taxon>Geodermatophilus</taxon>
    </lineage>
</organism>
<accession>A0A285E9V1</accession>
<dbReference type="Pfam" id="PF07228">
    <property type="entry name" value="SpoIIE"/>
    <property type="match status" value="1"/>
</dbReference>
<dbReference type="InterPro" id="IPR052016">
    <property type="entry name" value="Bact_Sigma-Reg"/>
</dbReference>
<name>A0A285E9V1_9ACTN</name>
<dbReference type="SUPFAM" id="SSF52091">
    <property type="entry name" value="SpoIIaa-like"/>
    <property type="match status" value="1"/>
</dbReference>
<dbReference type="InterPro" id="IPR001932">
    <property type="entry name" value="PPM-type_phosphatase-like_dom"/>
</dbReference>
<sequence>MNTSQGSSPSGSRPVQEAGGAALVAAMEEAPAAIYCLAGPALEPVWANARARELGTARADLPSVAGRRVADVADTVARTGRTETLHGVLGSNGQTANVVLQPLTVGGEPGVLLVFEAEQPHDGSEDGPDAEAAVVDQVQHSLLPPTLPLLPDVRLSGSYHRASSVRAAGGDWYDAVPLGRGRLALVIGDAVGHGVPAAGAMSRLRGAMRSVALRDPSPAAVVAALDAFAAQMEDVEGASVFYGVLEAATGRLTYAAAGHPPPLLVRADGTTSYLPLTARPPLGSLPGAPTVVATAELELGATLVLYSDGAVTAWGPPPAHGLDRLAQVAREALTGSGALDGEGSAGLAAAVVERLLDAPERPDDIAVLVAHRRAEGTASLDLDLSAVPASLPAVRRRLVNWLTALGMGEQDRVGVMVAVGEACANAAEHAYRGTEPGRMYVTAAVDVDGLLTVTVRDEGRWRPPDRDPGDRGRGLLIMRQLVDGVVLQGEHGTTVTLSMQLRRSPDEIEERHAEASTAEVVVDRASERPVVRVSGVVDLIGAERMRIRLLEASHGGTGRVELDLTAVTLFSSAAVRVVLAMARIAGDEGWRLLVHAPEGGVTRHILDISGLAGLVELR</sequence>
<dbReference type="EMBL" id="OBDO01000003">
    <property type="protein sequence ID" value="SNX95908.1"/>
    <property type="molecule type" value="Genomic_DNA"/>
</dbReference>
<dbReference type="RefSeq" id="WP_097205951.1">
    <property type="nucleotide sequence ID" value="NZ_JACHXB010000004.1"/>
</dbReference>
<dbReference type="InterPro" id="IPR002645">
    <property type="entry name" value="STAS_dom"/>
</dbReference>
<dbReference type="SMART" id="SM00331">
    <property type="entry name" value="PP2C_SIG"/>
    <property type="match status" value="1"/>
</dbReference>
<dbReference type="SUPFAM" id="SSF55874">
    <property type="entry name" value="ATPase domain of HSP90 chaperone/DNA topoisomerase II/histidine kinase"/>
    <property type="match status" value="1"/>
</dbReference>
<keyword evidence="1" id="KW-0378">Hydrolase</keyword>
<dbReference type="InterPro" id="IPR036513">
    <property type="entry name" value="STAS_dom_sf"/>
</dbReference>
<dbReference type="InterPro" id="IPR036890">
    <property type="entry name" value="HATPase_C_sf"/>
</dbReference>
<dbReference type="Gene3D" id="3.60.40.10">
    <property type="entry name" value="PPM-type phosphatase domain"/>
    <property type="match status" value="1"/>
</dbReference>
<evidence type="ECO:0000313" key="4">
    <source>
        <dbReference type="Proteomes" id="UP000219514"/>
    </source>
</evidence>
<dbReference type="Pfam" id="PF13581">
    <property type="entry name" value="HATPase_c_2"/>
    <property type="match status" value="1"/>
</dbReference>
<dbReference type="GO" id="GO:0016791">
    <property type="term" value="F:phosphatase activity"/>
    <property type="evidence" value="ECO:0007669"/>
    <property type="project" value="TreeGrafter"/>
</dbReference>
<evidence type="ECO:0000256" key="1">
    <source>
        <dbReference type="ARBA" id="ARBA00022801"/>
    </source>
</evidence>
<dbReference type="Proteomes" id="UP000219514">
    <property type="component" value="Unassembled WGS sequence"/>
</dbReference>
<dbReference type="Gene3D" id="3.30.750.24">
    <property type="entry name" value="STAS domain"/>
    <property type="match status" value="1"/>
</dbReference>
<dbReference type="Gene3D" id="3.30.565.10">
    <property type="entry name" value="Histidine kinase-like ATPase, C-terminal domain"/>
    <property type="match status" value="1"/>
</dbReference>
<dbReference type="CDD" id="cd07043">
    <property type="entry name" value="STAS_anti-anti-sigma_factors"/>
    <property type="match status" value="1"/>
</dbReference>
<dbReference type="OrthoDB" id="163538at2"/>
<dbReference type="Pfam" id="PF13466">
    <property type="entry name" value="STAS_2"/>
    <property type="match status" value="1"/>
</dbReference>
<evidence type="ECO:0000313" key="3">
    <source>
        <dbReference type="EMBL" id="SNX95908.1"/>
    </source>
</evidence>
<evidence type="ECO:0000259" key="2">
    <source>
        <dbReference type="PROSITE" id="PS50801"/>
    </source>
</evidence>
<dbReference type="PROSITE" id="PS50801">
    <property type="entry name" value="STAS"/>
    <property type="match status" value="1"/>
</dbReference>
<dbReference type="AlphaFoldDB" id="A0A285E9V1"/>
<keyword evidence="4" id="KW-1185">Reference proteome</keyword>
<dbReference type="InterPro" id="IPR036457">
    <property type="entry name" value="PPM-type-like_dom_sf"/>
</dbReference>
<dbReference type="PANTHER" id="PTHR43156:SF2">
    <property type="entry name" value="STAGE II SPORULATION PROTEIN E"/>
    <property type="match status" value="1"/>
</dbReference>
<dbReference type="CDD" id="cd16936">
    <property type="entry name" value="HATPase_RsbW-like"/>
    <property type="match status" value="1"/>
</dbReference>
<dbReference type="InterPro" id="IPR003594">
    <property type="entry name" value="HATPase_dom"/>
</dbReference>
<dbReference type="InterPro" id="IPR058548">
    <property type="entry name" value="MlaB-like_STAS"/>
</dbReference>
<dbReference type="PANTHER" id="PTHR43156">
    <property type="entry name" value="STAGE II SPORULATION PROTEIN E-RELATED"/>
    <property type="match status" value="1"/>
</dbReference>
<proteinExistence type="predicted"/>
<gene>
    <name evidence="3" type="ORF">SAMN06893097_10377</name>
</gene>
<feature type="domain" description="STAS" evidence="2">
    <location>
        <begin position="530"/>
        <end position="618"/>
    </location>
</feature>
<dbReference type="SUPFAM" id="SSF81606">
    <property type="entry name" value="PP2C-like"/>
    <property type="match status" value="1"/>
</dbReference>